<dbReference type="Pfam" id="PF06748">
    <property type="entry name" value="DUF1217"/>
    <property type="match status" value="1"/>
</dbReference>
<evidence type="ECO:0000313" key="1">
    <source>
        <dbReference type="EMBL" id="KZD12185.1"/>
    </source>
</evidence>
<protein>
    <recommendedName>
        <fullName evidence="3">Flagellar protein</fullName>
    </recommendedName>
</protein>
<proteinExistence type="predicted"/>
<accession>A0A154WFE6</accession>
<name>A0A154WFE6_9PROT</name>
<dbReference type="RefSeq" id="WP_067552932.1">
    <property type="nucleotide sequence ID" value="NZ_LPXN01000046.1"/>
</dbReference>
<dbReference type="InterPro" id="IPR023157">
    <property type="entry name" value="AGR-C-984p-like_sf"/>
</dbReference>
<comment type="caution">
    <text evidence="1">The sequence shown here is derived from an EMBL/GenBank/DDBJ whole genome shotgun (WGS) entry which is preliminary data.</text>
</comment>
<reference evidence="1 2" key="1">
    <citation type="submission" date="2015-12" db="EMBL/GenBank/DDBJ databases">
        <title>Genome sequence of Oceanibaculum pacificum MCCC 1A02656.</title>
        <authorList>
            <person name="Lu L."/>
            <person name="Lai Q."/>
            <person name="Shao Z."/>
            <person name="Qian P."/>
        </authorList>
    </citation>
    <scope>NUCLEOTIDE SEQUENCE [LARGE SCALE GENOMIC DNA]</scope>
    <source>
        <strain evidence="1 2">MCCC 1A02656</strain>
    </source>
</reference>
<dbReference type="Gene3D" id="1.10.3700.10">
    <property type="entry name" value="AGR C 984p-like"/>
    <property type="match status" value="1"/>
</dbReference>
<dbReference type="AlphaFoldDB" id="A0A154WFE6"/>
<dbReference type="SUPFAM" id="SSF158837">
    <property type="entry name" value="AGR C 984p-like"/>
    <property type="match status" value="1"/>
</dbReference>
<evidence type="ECO:0000313" key="2">
    <source>
        <dbReference type="Proteomes" id="UP000076400"/>
    </source>
</evidence>
<keyword evidence="2" id="KW-1185">Reference proteome</keyword>
<dbReference type="InterPro" id="IPR010626">
    <property type="entry name" value="DUF1217"/>
</dbReference>
<sequence length="262" mass="29204">MQINSGMPALLVFKSLQKTGEAQEQQFANQPMVKREVEYFLKKAKEVESVDDFFKDPRLLKVALGAYGLEGDANYTARTKAIMTEDPDSKDSLVNKLAEPRYKEIAKAFDFFKSGTANLQSDEFLQGVADKYLTNEFEKSLGGGNDALREAAYFRRKVAEVASEDDLYKLMGDKVLRSVITDTLRIPKEIVNQGIERQAKVIGAKVKPEDFKDPEFVDKFLERFLAQKDAEAQMSGMGGINMNTPGALALQLLQGGNLNILV</sequence>
<dbReference type="EMBL" id="LPXN01000046">
    <property type="protein sequence ID" value="KZD12185.1"/>
    <property type="molecule type" value="Genomic_DNA"/>
</dbReference>
<dbReference type="STRING" id="580166.AUP43_05100"/>
<gene>
    <name evidence="1" type="ORF">AUP43_05100</name>
</gene>
<dbReference type="Proteomes" id="UP000076400">
    <property type="component" value="Unassembled WGS sequence"/>
</dbReference>
<dbReference type="OrthoDB" id="7824597at2"/>
<evidence type="ECO:0008006" key="3">
    <source>
        <dbReference type="Google" id="ProtNLM"/>
    </source>
</evidence>
<organism evidence="1 2">
    <name type="scientific">Oceanibaculum pacificum</name>
    <dbReference type="NCBI Taxonomy" id="580166"/>
    <lineage>
        <taxon>Bacteria</taxon>
        <taxon>Pseudomonadati</taxon>
        <taxon>Pseudomonadota</taxon>
        <taxon>Alphaproteobacteria</taxon>
        <taxon>Rhodospirillales</taxon>
        <taxon>Oceanibaculaceae</taxon>
        <taxon>Oceanibaculum</taxon>
    </lineage>
</organism>